<sequence>MSFPSVSFRTAAESRALFSWPLLPPSPEPSMSAHHRPPIDPLLCAVILGGEGRLHPTLFCPIDPKPMPSFTSMT</sequence>
<dbReference type="EMBL" id="CM000762">
    <property type="protein sequence ID" value="KXG33980.1"/>
    <property type="molecule type" value="Genomic_DNA"/>
</dbReference>
<evidence type="ECO:0000313" key="2">
    <source>
        <dbReference type="Proteomes" id="UP000000768"/>
    </source>
</evidence>
<accession>A0A1B6Q7U5</accession>
<dbReference type="Proteomes" id="UP000000768">
    <property type="component" value="Chromosome 3"/>
</dbReference>
<organism evidence="1 2">
    <name type="scientific">Sorghum bicolor</name>
    <name type="common">Sorghum</name>
    <name type="synonym">Sorghum vulgare</name>
    <dbReference type="NCBI Taxonomy" id="4558"/>
    <lineage>
        <taxon>Eukaryota</taxon>
        <taxon>Viridiplantae</taxon>
        <taxon>Streptophyta</taxon>
        <taxon>Embryophyta</taxon>
        <taxon>Tracheophyta</taxon>
        <taxon>Spermatophyta</taxon>
        <taxon>Magnoliopsida</taxon>
        <taxon>Liliopsida</taxon>
        <taxon>Poales</taxon>
        <taxon>Poaceae</taxon>
        <taxon>PACMAD clade</taxon>
        <taxon>Panicoideae</taxon>
        <taxon>Andropogonodae</taxon>
        <taxon>Andropogoneae</taxon>
        <taxon>Sorghinae</taxon>
        <taxon>Sorghum</taxon>
    </lineage>
</organism>
<reference evidence="1 2" key="1">
    <citation type="journal article" date="2009" name="Nature">
        <title>The Sorghum bicolor genome and the diversification of grasses.</title>
        <authorList>
            <person name="Paterson A.H."/>
            <person name="Bowers J.E."/>
            <person name="Bruggmann R."/>
            <person name="Dubchak I."/>
            <person name="Grimwood J."/>
            <person name="Gundlach H."/>
            <person name="Haberer G."/>
            <person name="Hellsten U."/>
            <person name="Mitros T."/>
            <person name="Poliakov A."/>
            <person name="Schmutz J."/>
            <person name="Spannagl M."/>
            <person name="Tang H."/>
            <person name="Wang X."/>
            <person name="Wicker T."/>
            <person name="Bharti A.K."/>
            <person name="Chapman J."/>
            <person name="Feltus F.A."/>
            <person name="Gowik U."/>
            <person name="Grigoriev I.V."/>
            <person name="Lyons E."/>
            <person name="Maher C.A."/>
            <person name="Martis M."/>
            <person name="Narechania A."/>
            <person name="Otillar R.P."/>
            <person name="Penning B.W."/>
            <person name="Salamov A.A."/>
            <person name="Wang Y."/>
            <person name="Zhang L."/>
            <person name="Carpita N.C."/>
            <person name="Freeling M."/>
            <person name="Gingle A.R."/>
            <person name="Hash C.T."/>
            <person name="Keller B."/>
            <person name="Klein P."/>
            <person name="Kresovich S."/>
            <person name="McCann M.C."/>
            <person name="Ming R."/>
            <person name="Peterson D.G."/>
            <person name="Mehboob-ur-Rahman"/>
            <person name="Ware D."/>
            <person name="Westhoff P."/>
            <person name="Mayer K.F."/>
            <person name="Messing J."/>
            <person name="Rokhsar D.S."/>
        </authorList>
    </citation>
    <scope>NUCLEOTIDE SEQUENCE [LARGE SCALE GENOMIC DNA]</scope>
    <source>
        <strain evidence="2">cv. BTx623</strain>
    </source>
</reference>
<reference evidence="2" key="2">
    <citation type="journal article" date="2018" name="Plant J.">
        <title>The Sorghum bicolor reference genome: improved assembly, gene annotations, a transcriptome atlas, and signatures of genome organization.</title>
        <authorList>
            <person name="McCormick R.F."/>
            <person name="Truong S.K."/>
            <person name="Sreedasyam A."/>
            <person name="Jenkins J."/>
            <person name="Shu S."/>
            <person name="Sims D."/>
            <person name="Kennedy M."/>
            <person name="Amirebrahimi M."/>
            <person name="Weers B.D."/>
            <person name="McKinley B."/>
            <person name="Mattison A."/>
            <person name="Morishige D.T."/>
            <person name="Grimwood J."/>
            <person name="Schmutz J."/>
            <person name="Mullet J.E."/>
        </authorList>
    </citation>
    <scope>NUCLEOTIDE SEQUENCE [LARGE SCALE GENOMIC DNA]</scope>
    <source>
        <strain evidence="2">cv. BTx623</strain>
    </source>
</reference>
<proteinExistence type="predicted"/>
<dbReference type="InParanoid" id="A0A1B6Q7U5"/>
<dbReference type="Gramene" id="KXG33980">
    <property type="protein sequence ID" value="KXG33980"/>
    <property type="gene ID" value="SORBI_3003G401700"/>
</dbReference>
<name>A0A1B6Q7U5_SORBI</name>
<keyword evidence="2" id="KW-1185">Reference proteome</keyword>
<gene>
    <name evidence="1" type="ORF">SORBI_3003G401700</name>
</gene>
<protein>
    <submittedName>
        <fullName evidence="1">Uncharacterized protein</fullName>
    </submittedName>
</protein>
<evidence type="ECO:0000313" key="1">
    <source>
        <dbReference type="EMBL" id="KXG33980.1"/>
    </source>
</evidence>
<dbReference type="AlphaFoldDB" id="A0A1B6Q7U5"/>